<dbReference type="PANTHER" id="PTHR43873:SF1">
    <property type="entry name" value="COBYRINATE A,C-DIAMIDE SYNTHASE"/>
    <property type="match status" value="1"/>
</dbReference>
<evidence type="ECO:0000256" key="7">
    <source>
        <dbReference type="ARBA" id="ARBA00022840"/>
    </source>
</evidence>
<dbReference type="GO" id="GO:0042242">
    <property type="term" value="F:cobyrinic acid a,c-diamide synthase activity"/>
    <property type="evidence" value="ECO:0007669"/>
    <property type="project" value="InterPro"/>
</dbReference>
<accession>A0A4Y9VRI4</accession>
<dbReference type="SUPFAM" id="SSF52317">
    <property type="entry name" value="Class I glutamine amidotransferase-like"/>
    <property type="match status" value="1"/>
</dbReference>
<dbReference type="Gene3D" id="3.40.50.300">
    <property type="entry name" value="P-loop containing nucleotide triphosphate hydrolases"/>
    <property type="match status" value="2"/>
</dbReference>
<evidence type="ECO:0000256" key="5">
    <source>
        <dbReference type="ARBA" id="ARBA00022598"/>
    </source>
</evidence>
<feature type="domain" description="CobB/CobQ-like glutamine amidotransferase" evidence="11">
    <location>
        <begin position="236"/>
        <end position="409"/>
    </location>
</feature>
<evidence type="ECO:0000313" key="13">
    <source>
        <dbReference type="Proteomes" id="UP000297706"/>
    </source>
</evidence>
<dbReference type="InterPro" id="IPR004484">
    <property type="entry name" value="CbiA/CobB_synth"/>
</dbReference>
<dbReference type="Proteomes" id="UP000297706">
    <property type="component" value="Unassembled WGS sequence"/>
</dbReference>
<dbReference type="NCBIfam" id="NF002204">
    <property type="entry name" value="PRK01077.1"/>
    <property type="match status" value="1"/>
</dbReference>
<keyword evidence="4" id="KW-0169">Cobalamin biosynthesis</keyword>
<reference evidence="12 13" key="1">
    <citation type="submission" date="2018-02" db="EMBL/GenBank/DDBJ databases">
        <title>A novel lanthanide dependent methylotroph, Methylotenera sp. La3113.</title>
        <authorList>
            <person name="Lv H."/>
            <person name="Tani A."/>
        </authorList>
    </citation>
    <scope>NUCLEOTIDE SEQUENCE [LARGE SCALE GENOMIC DNA]</scope>
    <source>
        <strain evidence="12 13">La3113</strain>
    </source>
</reference>
<evidence type="ECO:0000256" key="1">
    <source>
        <dbReference type="ARBA" id="ARBA00001946"/>
    </source>
</evidence>
<feature type="domain" description="CobQ/CobB/MinD/ParA nucleotide binding" evidence="10">
    <location>
        <begin position="9"/>
        <end position="178"/>
    </location>
</feature>
<keyword evidence="8" id="KW-0460">Magnesium</keyword>
<dbReference type="PROSITE" id="PS51274">
    <property type="entry name" value="GATASE_COBBQ"/>
    <property type="match status" value="1"/>
</dbReference>
<dbReference type="Pfam" id="PF01656">
    <property type="entry name" value="CbiA"/>
    <property type="match status" value="1"/>
</dbReference>
<dbReference type="GO" id="GO:0005524">
    <property type="term" value="F:ATP binding"/>
    <property type="evidence" value="ECO:0007669"/>
    <property type="project" value="UniProtKB-KW"/>
</dbReference>
<dbReference type="Pfam" id="PF07685">
    <property type="entry name" value="GATase_3"/>
    <property type="match status" value="1"/>
</dbReference>
<dbReference type="GO" id="GO:0009236">
    <property type="term" value="P:cobalamin biosynthetic process"/>
    <property type="evidence" value="ECO:0007669"/>
    <property type="project" value="UniProtKB-KW"/>
</dbReference>
<dbReference type="CDD" id="cd05388">
    <property type="entry name" value="CobB_N"/>
    <property type="match status" value="1"/>
</dbReference>
<evidence type="ECO:0000256" key="8">
    <source>
        <dbReference type="ARBA" id="ARBA00022842"/>
    </source>
</evidence>
<gene>
    <name evidence="12" type="ORF">C3Y98_08445</name>
</gene>
<name>A0A4Y9VRI4_9PROT</name>
<protein>
    <submittedName>
        <fullName evidence="12">Cobyrinate a,c-diamide synthase</fullName>
    </submittedName>
</protein>
<evidence type="ECO:0000256" key="3">
    <source>
        <dbReference type="ARBA" id="ARBA00006205"/>
    </source>
</evidence>
<evidence type="ECO:0000259" key="10">
    <source>
        <dbReference type="Pfam" id="PF01656"/>
    </source>
</evidence>
<keyword evidence="5" id="KW-0436">Ligase</keyword>
<keyword evidence="9" id="KW-0315">Glutamine amidotransferase</keyword>
<comment type="similarity">
    <text evidence="3">Belongs to the CobB/CobQ family. CobQ subfamily.</text>
</comment>
<evidence type="ECO:0000256" key="2">
    <source>
        <dbReference type="ARBA" id="ARBA00004953"/>
    </source>
</evidence>
<dbReference type="Gene3D" id="3.40.50.880">
    <property type="match status" value="1"/>
</dbReference>
<comment type="pathway">
    <text evidence="2">Cofactor biosynthesis; adenosylcobalamin biosynthesis.</text>
</comment>
<keyword evidence="13" id="KW-1185">Reference proteome</keyword>
<evidence type="ECO:0000256" key="4">
    <source>
        <dbReference type="ARBA" id="ARBA00022573"/>
    </source>
</evidence>
<evidence type="ECO:0000256" key="9">
    <source>
        <dbReference type="ARBA" id="ARBA00022962"/>
    </source>
</evidence>
<dbReference type="EMBL" id="PQVH01000010">
    <property type="protein sequence ID" value="TFW70962.1"/>
    <property type="molecule type" value="Genomic_DNA"/>
</dbReference>
<dbReference type="InterPro" id="IPR002586">
    <property type="entry name" value="CobQ/CobB/MinD/ParA_Nub-bd_dom"/>
</dbReference>
<dbReference type="OrthoDB" id="9764035at2"/>
<dbReference type="InterPro" id="IPR027417">
    <property type="entry name" value="P-loop_NTPase"/>
</dbReference>
<dbReference type="SUPFAM" id="SSF52540">
    <property type="entry name" value="P-loop containing nucleoside triphosphate hydrolases"/>
    <property type="match status" value="1"/>
</dbReference>
<dbReference type="RefSeq" id="WP_135278109.1">
    <property type="nucleotide sequence ID" value="NZ_PQVH01000010.1"/>
</dbReference>
<comment type="caution">
    <text evidence="12">The sequence shown here is derived from an EMBL/GenBank/DDBJ whole genome shotgun (WGS) entry which is preliminary data.</text>
</comment>
<evidence type="ECO:0000313" key="12">
    <source>
        <dbReference type="EMBL" id="TFW70962.1"/>
    </source>
</evidence>
<keyword evidence="7" id="KW-0067">ATP-binding</keyword>
<evidence type="ECO:0000259" key="11">
    <source>
        <dbReference type="Pfam" id="PF07685"/>
    </source>
</evidence>
<keyword evidence="6" id="KW-0547">Nucleotide-binding</keyword>
<evidence type="ECO:0000256" key="6">
    <source>
        <dbReference type="ARBA" id="ARBA00022741"/>
    </source>
</evidence>
<dbReference type="AlphaFoldDB" id="A0A4Y9VRI4"/>
<organism evidence="12 13">
    <name type="scientific">Methylotenera oryzisoli</name>
    <dbReference type="NCBI Taxonomy" id="2080758"/>
    <lineage>
        <taxon>Bacteria</taxon>
        <taxon>Pseudomonadati</taxon>
        <taxon>Pseudomonadota</taxon>
        <taxon>Betaproteobacteria</taxon>
        <taxon>Nitrosomonadales</taxon>
        <taxon>Methylophilaceae</taxon>
        <taxon>Methylotenera</taxon>
    </lineage>
</organism>
<proteinExistence type="inferred from homology"/>
<dbReference type="PANTHER" id="PTHR43873">
    <property type="entry name" value="COBYRINATE A,C-DIAMIDE SYNTHASE"/>
    <property type="match status" value="1"/>
</dbReference>
<comment type="cofactor">
    <cofactor evidence="1">
        <name>Mg(2+)</name>
        <dbReference type="ChEBI" id="CHEBI:18420"/>
    </cofactor>
</comment>
<dbReference type="InterPro" id="IPR011698">
    <property type="entry name" value="GATase_3"/>
</dbReference>
<dbReference type="InterPro" id="IPR029062">
    <property type="entry name" value="Class_I_gatase-like"/>
</dbReference>
<sequence length="420" mass="45153">MTTCHALLISAPASGQGKTFITAALARAWRNQGLRVQAFKCGPDFLDPMILEVATGRPVYNLDFTMCGESDAEAQLYRAAQDTDLIIVEGVMGLYDGTPSSADIAIRFNLPVLLTIDAGGMAQTFGALANGLLSHKPDLIPAGVLANKTGSAGHGKLLHDSLPPHLNWFGALQKNAALSLPERHLGLFRAGEISDLEQKIEDAAKALTQDLPRPPTVTFSAPATQLPPKLLAGKVIAIARDDAFCFIYQANLDCLQDMGASLRFFSPLDDHTLPEADAYWLPGGYPELHLNKISSNLAMKNALQAAFDANKPILAECGGMMALSTCLNDEPCFDLLSGVSKIEDRLQGLGSLKVTLLNDELGAHTFHYGSFTTELPPIATAKTRFGKVENIYQHGSIIASFLHFYFASNPNLAAQLFTAR</sequence>